<reference evidence="2" key="1">
    <citation type="submission" date="2017-09" db="EMBL/GenBank/DDBJ databases">
        <authorList>
            <person name="Varghese N."/>
            <person name="Submissions S."/>
        </authorList>
    </citation>
    <scope>NUCLEOTIDE SEQUENCE [LARGE SCALE GENOMIC DNA]</scope>
    <source>
        <strain evidence="2">DSM 15103</strain>
    </source>
</reference>
<dbReference type="RefSeq" id="WP_097001261.1">
    <property type="nucleotide sequence ID" value="NZ_OBEI01000018.1"/>
</dbReference>
<evidence type="ECO:0000313" key="1">
    <source>
        <dbReference type="EMBL" id="SNZ11882.1"/>
    </source>
</evidence>
<protein>
    <submittedName>
        <fullName evidence="1">Uncharacterized protein</fullName>
    </submittedName>
</protein>
<dbReference type="InterPro" id="IPR008983">
    <property type="entry name" value="Tumour_necrosis_fac-like_dom"/>
</dbReference>
<proteinExistence type="predicted"/>
<sequence>MKPIYPEILTPDNTLSVSGVNNGDGTATISIAEGQEFLIQDVKVNTTGRTDLLFTVPIPTTAGQVDIYHLRYSLNGKPINSHTPNKNSFYLINVADANYNPNTVDESDPQFDTQYDDMLVAKIEIDDAGNITITSYINKNEKEIIYYTTAKTSVSMTLTSANTWYDTPLPTFTIPKRGKYILQFSHRAWYSNTSNWCKFRILKNDSELEQIFHANINNGNLEHADHTGAGTLHFHANQGDILKIQAFSDTDNTTLSLSDQNGSTTIILQEV</sequence>
<organism evidence="1 2">
    <name type="scientific">Persephonella hydrogeniphila</name>
    <dbReference type="NCBI Taxonomy" id="198703"/>
    <lineage>
        <taxon>Bacteria</taxon>
        <taxon>Pseudomonadati</taxon>
        <taxon>Aquificota</taxon>
        <taxon>Aquificia</taxon>
        <taxon>Aquificales</taxon>
        <taxon>Hydrogenothermaceae</taxon>
        <taxon>Persephonella</taxon>
    </lineage>
</organism>
<name>A0A285NQU5_9AQUI</name>
<dbReference type="AlphaFoldDB" id="A0A285NQU5"/>
<dbReference type="Gene3D" id="2.60.120.40">
    <property type="match status" value="1"/>
</dbReference>
<keyword evidence="2" id="KW-1185">Reference proteome</keyword>
<dbReference type="EMBL" id="OBEI01000018">
    <property type="protein sequence ID" value="SNZ11882.1"/>
    <property type="molecule type" value="Genomic_DNA"/>
</dbReference>
<gene>
    <name evidence="1" type="ORF">SAMN06265182_2129</name>
</gene>
<dbReference type="OrthoDB" id="5465473at2"/>
<evidence type="ECO:0000313" key="2">
    <source>
        <dbReference type="Proteomes" id="UP000219036"/>
    </source>
</evidence>
<accession>A0A285NQU5</accession>
<dbReference type="Proteomes" id="UP000219036">
    <property type="component" value="Unassembled WGS sequence"/>
</dbReference>